<name>A0A2K9MLH9_9RHOB</name>
<gene>
    <name evidence="1" type="ORF">CYR75_01645</name>
</gene>
<dbReference type="InterPro" id="IPR029044">
    <property type="entry name" value="Nucleotide-diphossugar_trans"/>
</dbReference>
<evidence type="ECO:0000313" key="2">
    <source>
        <dbReference type="Proteomes" id="UP000234882"/>
    </source>
</evidence>
<proteinExistence type="predicted"/>
<keyword evidence="2" id="KW-1185">Reference proteome</keyword>
<evidence type="ECO:0000313" key="1">
    <source>
        <dbReference type="EMBL" id="AUM75465.1"/>
    </source>
</evidence>
<dbReference type="KEGG" id="paru:CYR75_01645"/>
<dbReference type="Proteomes" id="UP000234882">
    <property type="component" value="Chromosome"/>
</dbReference>
<accession>A0A2K9MLH9</accession>
<protein>
    <submittedName>
        <fullName evidence="1">Uncharacterized protein</fullName>
    </submittedName>
</protein>
<dbReference type="EMBL" id="CP025583">
    <property type="protein sequence ID" value="AUM75465.1"/>
    <property type="molecule type" value="Genomic_DNA"/>
</dbReference>
<dbReference type="AlphaFoldDB" id="A0A2K9MLH9"/>
<reference evidence="2" key="1">
    <citation type="submission" date="2017-12" db="EMBL/GenBank/DDBJ databases">
        <title>Genomic analysis of Paracoccus sp. CBA4604.</title>
        <authorList>
            <person name="Roh S.W."/>
            <person name="Kim J.Y."/>
            <person name="Kim J.S."/>
        </authorList>
    </citation>
    <scope>NUCLEOTIDE SEQUENCE [LARGE SCALE GENOMIC DNA]</scope>
    <source>
        <strain evidence="2">CBA4604</strain>
    </source>
</reference>
<sequence length="334" mass="37563">MPHTSAATRFNILIVAQAGRLEYEALIFADSLRRNAPDWRGRLIVAEPRSDGAWRGHATALSDAGRAALIARGAEIAPFTARHFGADWPNGNKIEALSLLPAGEPFIFFDSDTVVTGPLDRLAADFTRPSASMQREGTWPKPPLYGPEVGEIWHALYNRFGLDFDSSLDQEQPVNHWERYVYFNAGWFLGADPQPFAARYLDWARALRDDPGEALATQELFPWLDQIVLPLVIHSLGGGRPGPELSGLDGKLTCHWRKLPLLYARESEAAIRAVEQAAAEPDLRPILEGWKPAQALIYDQNGRRELRPRIDRKNLPLREQPLRQQIKRAGWWLV</sequence>
<dbReference type="OrthoDB" id="7684392at2"/>
<organism evidence="1 2">
    <name type="scientific">Paracoccus jeotgali</name>
    <dbReference type="NCBI Taxonomy" id="2065379"/>
    <lineage>
        <taxon>Bacteria</taxon>
        <taxon>Pseudomonadati</taxon>
        <taxon>Pseudomonadota</taxon>
        <taxon>Alphaproteobacteria</taxon>
        <taxon>Rhodobacterales</taxon>
        <taxon>Paracoccaceae</taxon>
        <taxon>Paracoccus</taxon>
    </lineage>
</organism>
<dbReference type="SUPFAM" id="SSF53448">
    <property type="entry name" value="Nucleotide-diphospho-sugar transferases"/>
    <property type="match status" value="1"/>
</dbReference>